<gene>
    <name evidence="1" type="ORF">HPB50_027039</name>
</gene>
<dbReference type="EMBL" id="CM023488">
    <property type="protein sequence ID" value="KAH6924968.1"/>
    <property type="molecule type" value="Genomic_DNA"/>
</dbReference>
<proteinExistence type="predicted"/>
<protein>
    <submittedName>
        <fullName evidence="1">Uncharacterized protein</fullName>
    </submittedName>
</protein>
<dbReference type="Proteomes" id="UP000821845">
    <property type="component" value="Chromosome 8"/>
</dbReference>
<name>A0ACB7RR86_HYAAI</name>
<reference evidence="1" key="1">
    <citation type="submission" date="2020-05" db="EMBL/GenBank/DDBJ databases">
        <title>Large-scale comparative analyses of tick genomes elucidate their genetic diversity and vector capacities.</title>
        <authorList>
            <person name="Jia N."/>
            <person name="Wang J."/>
            <person name="Shi W."/>
            <person name="Du L."/>
            <person name="Sun Y."/>
            <person name="Zhan W."/>
            <person name="Jiang J."/>
            <person name="Wang Q."/>
            <person name="Zhang B."/>
            <person name="Ji P."/>
            <person name="Sakyi L.B."/>
            <person name="Cui X."/>
            <person name="Yuan T."/>
            <person name="Jiang B."/>
            <person name="Yang W."/>
            <person name="Lam T.T.-Y."/>
            <person name="Chang Q."/>
            <person name="Ding S."/>
            <person name="Wang X."/>
            <person name="Zhu J."/>
            <person name="Ruan X."/>
            <person name="Zhao L."/>
            <person name="Wei J."/>
            <person name="Que T."/>
            <person name="Du C."/>
            <person name="Cheng J."/>
            <person name="Dai P."/>
            <person name="Han X."/>
            <person name="Huang E."/>
            <person name="Gao Y."/>
            <person name="Liu J."/>
            <person name="Shao H."/>
            <person name="Ye R."/>
            <person name="Li L."/>
            <person name="Wei W."/>
            <person name="Wang X."/>
            <person name="Wang C."/>
            <person name="Yang T."/>
            <person name="Huo Q."/>
            <person name="Li W."/>
            <person name="Guo W."/>
            <person name="Chen H."/>
            <person name="Zhou L."/>
            <person name="Ni X."/>
            <person name="Tian J."/>
            <person name="Zhou Y."/>
            <person name="Sheng Y."/>
            <person name="Liu T."/>
            <person name="Pan Y."/>
            <person name="Xia L."/>
            <person name="Li J."/>
            <person name="Zhao F."/>
            <person name="Cao W."/>
        </authorList>
    </citation>
    <scope>NUCLEOTIDE SEQUENCE</scope>
    <source>
        <strain evidence="1">Hyas-2018</strain>
    </source>
</reference>
<evidence type="ECO:0000313" key="1">
    <source>
        <dbReference type="EMBL" id="KAH6924968.1"/>
    </source>
</evidence>
<comment type="caution">
    <text evidence="1">The sequence shown here is derived from an EMBL/GenBank/DDBJ whole genome shotgun (WGS) entry which is preliminary data.</text>
</comment>
<accession>A0ACB7RR86</accession>
<keyword evidence="2" id="KW-1185">Reference proteome</keyword>
<evidence type="ECO:0000313" key="2">
    <source>
        <dbReference type="Proteomes" id="UP000821845"/>
    </source>
</evidence>
<organism evidence="1 2">
    <name type="scientific">Hyalomma asiaticum</name>
    <name type="common">Tick</name>
    <dbReference type="NCBI Taxonomy" id="266040"/>
    <lineage>
        <taxon>Eukaryota</taxon>
        <taxon>Metazoa</taxon>
        <taxon>Ecdysozoa</taxon>
        <taxon>Arthropoda</taxon>
        <taxon>Chelicerata</taxon>
        <taxon>Arachnida</taxon>
        <taxon>Acari</taxon>
        <taxon>Parasitiformes</taxon>
        <taxon>Ixodida</taxon>
        <taxon>Ixodoidea</taxon>
        <taxon>Ixodidae</taxon>
        <taxon>Hyalomminae</taxon>
        <taxon>Hyalomma</taxon>
    </lineage>
</organism>
<sequence length="353" mass="39782">MSALKMPPQLVGVLRRLYERNTVVACLGSPESLPVPSCRGLKQGCPLSPLLSVLYVSGLERSLIDSGMGFQFRFLSEGLPHTWVLPGLAFANDLVLLAENIADLQQLVTLSTAHLARLGSPSTPTNPRCYSFLESRKPTQCARRTTVSDMPENQRGAVPAFEVGVQPVRARSRNEEGRTRAWHERGQREVARVAIEPYRATWGGHRLRHDRRLARWLLRVDRQMHDQKWARRVLRYMGFSGCSDYVDFSTAADYSTQWLSHAARGRVREAETEQWRSSKLVDFGALPLALYDNDTGSAREHSVHQLRRKGTSAEHAGQESALHVVTQCVGLAPAHPDTFFPQRPKMAEPRWWP</sequence>